<evidence type="ECO:0000259" key="10">
    <source>
        <dbReference type="Pfam" id="PF02975"/>
    </source>
</evidence>
<evidence type="ECO:0000256" key="6">
    <source>
        <dbReference type="ARBA" id="ARBA00022764"/>
    </source>
</evidence>
<dbReference type="Gene3D" id="2.60.30.10">
    <property type="entry name" value="Methylamine/Aralkylamine dehydrogenase light chain"/>
    <property type="match status" value="1"/>
</dbReference>
<keyword evidence="6" id="KW-0574">Periplasm</keyword>
<dbReference type="PROSITE" id="PS51318">
    <property type="entry name" value="TAT"/>
    <property type="match status" value="1"/>
</dbReference>
<keyword evidence="3" id="KW-0813">Transport</keyword>
<organism evidence="11">
    <name type="scientific">marine metagenome</name>
    <dbReference type="NCBI Taxonomy" id="408172"/>
    <lineage>
        <taxon>unclassified sequences</taxon>
        <taxon>metagenomes</taxon>
        <taxon>ecological metagenomes</taxon>
    </lineage>
</organism>
<evidence type="ECO:0000256" key="5">
    <source>
        <dbReference type="ARBA" id="ARBA00022729"/>
    </source>
</evidence>
<dbReference type="AlphaFoldDB" id="A0A382AWQ3"/>
<dbReference type="InterPro" id="IPR013504">
    <property type="entry name" value="MADH/AADH_Ltc_C_dom"/>
</dbReference>
<feature type="domain" description="Methylamine/Aralkylamine dehydrogenase light chain C-terminal" evidence="10">
    <location>
        <begin position="65"/>
        <end position="173"/>
    </location>
</feature>
<dbReference type="GO" id="GO:0042597">
    <property type="term" value="C:periplasmic space"/>
    <property type="evidence" value="ECO:0007669"/>
    <property type="project" value="UniProtKB-SubCell"/>
</dbReference>
<keyword evidence="8" id="KW-0560">Oxidoreductase</keyword>
<reference evidence="11" key="1">
    <citation type="submission" date="2018-05" db="EMBL/GenBank/DDBJ databases">
        <authorList>
            <person name="Lanie J.A."/>
            <person name="Ng W.-L."/>
            <person name="Kazmierczak K.M."/>
            <person name="Andrzejewski T.M."/>
            <person name="Davidsen T.M."/>
            <person name="Wayne K.J."/>
            <person name="Tettelin H."/>
            <person name="Glass J.I."/>
            <person name="Rusch D."/>
            <person name="Podicherti R."/>
            <person name="Tsui H.-C.T."/>
            <person name="Winkler M.E."/>
        </authorList>
    </citation>
    <scope>NUCLEOTIDE SEQUENCE</scope>
</reference>
<keyword evidence="7" id="KW-0249">Electron transport</keyword>
<keyword evidence="4" id="KW-0824">TTQ</keyword>
<keyword evidence="5" id="KW-0732">Signal</keyword>
<name>A0A382AWQ3_9ZZZZ</name>
<comment type="subcellular location">
    <subcellularLocation>
        <location evidence="1">Periplasm</location>
    </subcellularLocation>
</comment>
<accession>A0A382AWQ3</accession>
<dbReference type="Pfam" id="PF02975">
    <property type="entry name" value="Me-amine-dh_L"/>
    <property type="match status" value="1"/>
</dbReference>
<dbReference type="GO" id="GO:0009308">
    <property type="term" value="P:amine metabolic process"/>
    <property type="evidence" value="ECO:0007669"/>
    <property type="project" value="InterPro"/>
</dbReference>
<evidence type="ECO:0000256" key="2">
    <source>
        <dbReference type="ARBA" id="ARBA00010711"/>
    </source>
</evidence>
<gene>
    <name evidence="11" type="ORF">METZ01_LOCUS158615</name>
</gene>
<dbReference type="InterPro" id="IPR006311">
    <property type="entry name" value="TAT_signal"/>
</dbReference>
<dbReference type="GO" id="GO:0030058">
    <property type="term" value="F:aliphatic amine dehydrogenase activity"/>
    <property type="evidence" value="ECO:0007669"/>
    <property type="project" value="InterPro"/>
</dbReference>
<dbReference type="PIRSF" id="PIRSF000192">
    <property type="entry name" value="Amine_dh_beta"/>
    <property type="match status" value="1"/>
</dbReference>
<evidence type="ECO:0000256" key="9">
    <source>
        <dbReference type="ARBA" id="ARBA00023157"/>
    </source>
</evidence>
<dbReference type="InterPro" id="IPR016008">
    <property type="entry name" value="Amine_DH_Ltc"/>
</dbReference>
<evidence type="ECO:0000256" key="4">
    <source>
        <dbReference type="ARBA" id="ARBA00022709"/>
    </source>
</evidence>
<evidence type="ECO:0000256" key="8">
    <source>
        <dbReference type="ARBA" id="ARBA00023002"/>
    </source>
</evidence>
<evidence type="ECO:0000256" key="3">
    <source>
        <dbReference type="ARBA" id="ARBA00022448"/>
    </source>
</evidence>
<sequence length="176" mass="18946">VKRLDNWVEQSTRRVAQQTSRRNFLARLSGLLVGGTALPLLPVARATEATTASVPDESALEGSLGDPTSCDYWRHCSMDGFLCSCCGGSQTSCPPGTELAVVTWVGTCRNPADGIDYVISYNDCCGKSSCGRCACNRNEGDRPMYMPPKSNDINWCQGIDNNIYHCTIAAVIGRGV</sequence>
<evidence type="ECO:0000256" key="7">
    <source>
        <dbReference type="ARBA" id="ARBA00022982"/>
    </source>
</evidence>
<dbReference type="SUPFAM" id="SSF57561">
    <property type="entry name" value="Methylamine dehydrogenase, L chain"/>
    <property type="match status" value="1"/>
</dbReference>
<proteinExistence type="inferred from homology"/>
<evidence type="ECO:0000313" key="11">
    <source>
        <dbReference type="EMBL" id="SVB05761.1"/>
    </source>
</evidence>
<evidence type="ECO:0000256" key="1">
    <source>
        <dbReference type="ARBA" id="ARBA00004418"/>
    </source>
</evidence>
<feature type="non-terminal residue" evidence="11">
    <location>
        <position position="1"/>
    </location>
</feature>
<dbReference type="EMBL" id="UINC01027100">
    <property type="protein sequence ID" value="SVB05761.1"/>
    <property type="molecule type" value="Genomic_DNA"/>
</dbReference>
<keyword evidence="9" id="KW-1015">Disulfide bond</keyword>
<comment type="similarity">
    <text evidence="2">Belongs to the aromatic amine dehydrogenase light chain family.</text>
</comment>
<dbReference type="InterPro" id="IPR036560">
    <property type="entry name" value="MADH/AADH_L_sf"/>
</dbReference>
<protein>
    <recommendedName>
        <fullName evidence="10">Methylamine/Aralkylamine dehydrogenase light chain C-terminal domain-containing protein</fullName>
    </recommendedName>
</protein>